<feature type="chain" id="PRO_5017624785" evidence="6">
    <location>
        <begin position="22"/>
        <end position="508"/>
    </location>
</feature>
<accession>A0A3E1NTU2</accession>
<evidence type="ECO:0000256" key="1">
    <source>
        <dbReference type="ARBA" id="ARBA00004442"/>
    </source>
</evidence>
<evidence type="ECO:0000256" key="3">
    <source>
        <dbReference type="ARBA" id="ARBA00022729"/>
    </source>
</evidence>
<comment type="caution">
    <text evidence="9">The sequence shown here is derived from an EMBL/GenBank/DDBJ whole genome shotgun (WGS) entry which is preliminary data.</text>
</comment>
<evidence type="ECO:0000256" key="2">
    <source>
        <dbReference type="ARBA" id="ARBA00006275"/>
    </source>
</evidence>
<evidence type="ECO:0000259" key="7">
    <source>
        <dbReference type="Pfam" id="PF07980"/>
    </source>
</evidence>
<comment type="similarity">
    <text evidence="2">Belongs to the SusD family.</text>
</comment>
<dbReference type="Pfam" id="PF07980">
    <property type="entry name" value="SusD_RagB"/>
    <property type="match status" value="1"/>
</dbReference>
<dbReference type="RefSeq" id="WP_116856863.1">
    <property type="nucleotide sequence ID" value="NZ_QTJV01000014.1"/>
</dbReference>
<keyword evidence="10" id="KW-1185">Reference proteome</keyword>
<dbReference type="InterPro" id="IPR012944">
    <property type="entry name" value="SusD_RagB_dom"/>
</dbReference>
<keyword evidence="4" id="KW-0472">Membrane</keyword>
<feature type="domain" description="RagB/SusD" evidence="7">
    <location>
        <begin position="262"/>
        <end position="508"/>
    </location>
</feature>
<dbReference type="SUPFAM" id="SSF48452">
    <property type="entry name" value="TPR-like"/>
    <property type="match status" value="1"/>
</dbReference>
<keyword evidence="5" id="KW-0998">Cell outer membrane</keyword>
<evidence type="ECO:0000256" key="5">
    <source>
        <dbReference type="ARBA" id="ARBA00023237"/>
    </source>
</evidence>
<protein>
    <submittedName>
        <fullName evidence="9">RagB/SusD family nutrient uptake outer membrane protein</fullName>
    </submittedName>
</protein>
<dbReference type="InterPro" id="IPR033985">
    <property type="entry name" value="SusD-like_N"/>
</dbReference>
<name>A0A3E1NTU2_9BACT</name>
<proteinExistence type="inferred from homology"/>
<evidence type="ECO:0000256" key="4">
    <source>
        <dbReference type="ARBA" id="ARBA00023136"/>
    </source>
</evidence>
<dbReference type="Pfam" id="PF14322">
    <property type="entry name" value="SusD-like_3"/>
    <property type="match status" value="1"/>
</dbReference>
<evidence type="ECO:0000259" key="8">
    <source>
        <dbReference type="Pfam" id="PF14322"/>
    </source>
</evidence>
<dbReference type="Gene3D" id="1.25.40.390">
    <property type="match status" value="1"/>
</dbReference>
<comment type="subcellular location">
    <subcellularLocation>
        <location evidence="1">Cell outer membrane</location>
    </subcellularLocation>
</comment>
<dbReference type="GO" id="GO:0009279">
    <property type="term" value="C:cell outer membrane"/>
    <property type="evidence" value="ECO:0007669"/>
    <property type="project" value="UniProtKB-SubCell"/>
</dbReference>
<organism evidence="9 10">
    <name type="scientific">Chitinophaga silvisoli</name>
    <dbReference type="NCBI Taxonomy" id="2291814"/>
    <lineage>
        <taxon>Bacteria</taxon>
        <taxon>Pseudomonadati</taxon>
        <taxon>Bacteroidota</taxon>
        <taxon>Chitinophagia</taxon>
        <taxon>Chitinophagales</taxon>
        <taxon>Chitinophagaceae</taxon>
        <taxon>Chitinophaga</taxon>
    </lineage>
</organism>
<evidence type="ECO:0000313" key="9">
    <source>
        <dbReference type="EMBL" id="RFM31365.1"/>
    </source>
</evidence>
<sequence length="508" mass="56716">MKKLQYLLLAGVLLASCSKSSLELTNPNQITTDTYWKTEDDVKSALAATYGLFKNVDGGYWGVRGVELSNGRGDDFFIRNDVSYLYQLSTFTNTPDNAASTNVWNVAYRAIFRANQIMVNIEKVSGLTDEAKKAYIAEAKFIRGLNEYILVVNFGDVPLRTTIPASTAEYFVAKSPATDVWAQVIKDFTEAAADLPLTYDDSNKGRATKGAALGFLGKSYVYTKDWANAESTLKQLTAAPYTYQLLANYGDNFTAANDNNAESLFEIQVQDVGGTNPWAGENANEGLGVTTAQEFAPSEASGWFEVAPTDKLFNEFQNEKTTAGDFDPRMYATLFWDYPGATFYQKPFSAYTLPFGFKSYYKKYQNYNQANELTGSSGASDNQSDINEKAMRYADVLLLLAETVTMQGRPADAYTYLTAIRNRAGLPALAAGLDQTAMMKEIRHQRFLEFAREGQRFYDLQRWGLLKDEIANSDKVGKLYFVSPKHELFPIPQDEINSNPEMVQNSNW</sequence>
<dbReference type="EMBL" id="QTJV01000014">
    <property type="protein sequence ID" value="RFM31365.1"/>
    <property type="molecule type" value="Genomic_DNA"/>
</dbReference>
<dbReference type="PROSITE" id="PS51257">
    <property type="entry name" value="PROKAR_LIPOPROTEIN"/>
    <property type="match status" value="1"/>
</dbReference>
<dbReference type="OrthoDB" id="5694214at2"/>
<dbReference type="AlphaFoldDB" id="A0A3E1NTU2"/>
<keyword evidence="3 6" id="KW-0732">Signal</keyword>
<reference evidence="9 10" key="1">
    <citation type="submission" date="2018-08" db="EMBL/GenBank/DDBJ databases">
        <title>Chitinophaga sp. K20C18050901, a novel bacterium isolated from forest soil.</title>
        <authorList>
            <person name="Wang C."/>
        </authorList>
    </citation>
    <scope>NUCLEOTIDE SEQUENCE [LARGE SCALE GENOMIC DNA]</scope>
    <source>
        <strain evidence="9 10">K20C18050901</strain>
    </source>
</reference>
<evidence type="ECO:0000313" key="10">
    <source>
        <dbReference type="Proteomes" id="UP000261174"/>
    </source>
</evidence>
<dbReference type="InterPro" id="IPR011990">
    <property type="entry name" value="TPR-like_helical_dom_sf"/>
</dbReference>
<dbReference type="Proteomes" id="UP000261174">
    <property type="component" value="Unassembled WGS sequence"/>
</dbReference>
<feature type="signal peptide" evidence="6">
    <location>
        <begin position="1"/>
        <end position="21"/>
    </location>
</feature>
<evidence type="ECO:0000256" key="6">
    <source>
        <dbReference type="SAM" id="SignalP"/>
    </source>
</evidence>
<dbReference type="CDD" id="cd08977">
    <property type="entry name" value="SusD"/>
    <property type="match status" value="1"/>
</dbReference>
<gene>
    <name evidence="9" type="ORF">DXN04_28705</name>
</gene>
<feature type="domain" description="SusD-like N-terminal" evidence="8">
    <location>
        <begin position="75"/>
        <end position="220"/>
    </location>
</feature>